<dbReference type="RefSeq" id="WP_112665132.1">
    <property type="nucleotide sequence ID" value="NZ_QKVO01000002.1"/>
</dbReference>
<dbReference type="OrthoDB" id="399989at2"/>
<keyword evidence="8" id="KW-1185">Reference proteome</keyword>
<feature type="transmembrane region" description="Helical" evidence="6">
    <location>
        <begin position="393"/>
        <end position="413"/>
    </location>
</feature>
<keyword evidence="2" id="KW-1003">Cell membrane</keyword>
<dbReference type="SUPFAM" id="SSF103473">
    <property type="entry name" value="MFS general substrate transporter"/>
    <property type="match status" value="1"/>
</dbReference>
<dbReference type="CDD" id="cd06174">
    <property type="entry name" value="MFS"/>
    <property type="match status" value="1"/>
</dbReference>
<feature type="transmembrane region" description="Helical" evidence="6">
    <location>
        <begin position="103"/>
        <end position="127"/>
    </location>
</feature>
<evidence type="ECO:0000256" key="2">
    <source>
        <dbReference type="ARBA" id="ARBA00022475"/>
    </source>
</evidence>
<dbReference type="Pfam" id="PF07672">
    <property type="entry name" value="MFS_Mycoplasma"/>
    <property type="match status" value="1"/>
</dbReference>
<reference evidence="8" key="1">
    <citation type="submission" date="2018-06" db="EMBL/GenBank/DDBJ databases">
        <authorList>
            <person name="Martinez Ocampo F."/>
            <person name="Quiroz Castaneda R.E."/>
            <person name="Rojas Lopez X."/>
        </authorList>
    </citation>
    <scope>NUCLEOTIDE SEQUENCE [LARGE SCALE GENOMIC DNA]</scope>
    <source>
        <strain evidence="8">INIFAP02</strain>
    </source>
</reference>
<dbReference type="AlphaFoldDB" id="A0A328PJA3"/>
<comment type="subcellular location">
    <subcellularLocation>
        <location evidence="1">Cell membrane</location>
        <topology evidence="1">Multi-pass membrane protein</topology>
    </subcellularLocation>
</comment>
<protein>
    <submittedName>
        <fullName evidence="7">MFS transporter</fullName>
    </submittedName>
</protein>
<keyword evidence="3 6" id="KW-0812">Transmembrane</keyword>
<keyword evidence="4 6" id="KW-1133">Transmembrane helix</keyword>
<dbReference type="EMBL" id="QKVO01000002">
    <property type="protein sequence ID" value="RAO95193.1"/>
    <property type="molecule type" value="Genomic_DNA"/>
</dbReference>
<gene>
    <name evidence="7" type="ORF">DNK47_01020</name>
</gene>
<feature type="transmembrane region" description="Helical" evidence="6">
    <location>
        <begin position="294"/>
        <end position="319"/>
    </location>
</feature>
<evidence type="ECO:0000313" key="7">
    <source>
        <dbReference type="EMBL" id="RAO95193.1"/>
    </source>
</evidence>
<feature type="transmembrane region" description="Helical" evidence="6">
    <location>
        <begin position="325"/>
        <end position="355"/>
    </location>
</feature>
<feature type="transmembrane region" description="Helical" evidence="6">
    <location>
        <begin position="53"/>
        <end position="74"/>
    </location>
</feature>
<organism evidence="7 8">
    <name type="scientific">Mycoplasma wenyonii</name>
    <dbReference type="NCBI Taxonomy" id="65123"/>
    <lineage>
        <taxon>Bacteria</taxon>
        <taxon>Bacillati</taxon>
        <taxon>Mycoplasmatota</taxon>
        <taxon>Mollicutes</taxon>
        <taxon>Mycoplasmataceae</taxon>
        <taxon>Mycoplasma</taxon>
    </lineage>
</organism>
<name>A0A328PJA3_9MOLU</name>
<dbReference type="InterPro" id="IPR036259">
    <property type="entry name" value="MFS_trans_sf"/>
</dbReference>
<feature type="transmembrane region" description="Helical" evidence="6">
    <location>
        <begin position="172"/>
        <end position="191"/>
    </location>
</feature>
<dbReference type="Proteomes" id="UP000249762">
    <property type="component" value="Unassembled WGS sequence"/>
</dbReference>
<feature type="transmembrane region" description="Helical" evidence="6">
    <location>
        <begin position="262"/>
        <end position="282"/>
    </location>
</feature>
<dbReference type="InterPro" id="IPR011699">
    <property type="entry name" value="MFS_Mycoplasma"/>
</dbReference>
<evidence type="ECO:0000256" key="4">
    <source>
        <dbReference type="ARBA" id="ARBA00022989"/>
    </source>
</evidence>
<sequence>MWLSLFLGYCIFCANWLIFSKLKGSNGESGSSGNGEGWGKTHSTISTGVAEEAVNYSVTLARGIFTIPASMILVKLGYKRACILAFGLATVALPLIFSPHWTVLILGRLIMAAGGTLTIIYISPLLAKLAPPEKKKKLATLNGFTYAISGLVVNVLFMIQDISKFLISNWKWVAAIVAIFSFLPLILFYIFGENFEIVSISEKLRVNVPDSYSTLLRDREAWTWILAYTGMLVVSILCSSFAPKIMVELVDKLKSSMSGVEWTSLYTVIFFLGTCSGLYFLGRFNSKEVQRTSIVKFSISSVVVLWAFMALVALMAHLIQNNAFAIVANVFIFIAAFFFACFGLGIQSVFLYIPLEYKDYSPQKTSIFFSCLWGVGYIILTGFYVLSSVIKTYIGKGAALAFISCLLIAYYVMVTKLRESRPEYPSLREWIQRNWAPQTNNSGTIES</sequence>
<comment type="caution">
    <text evidence="7">The sequence shown here is derived from an EMBL/GenBank/DDBJ whole genome shotgun (WGS) entry which is preliminary data.</text>
</comment>
<proteinExistence type="predicted"/>
<evidence type="ECO:0000313" key="8">
    <source>
        <dbReference type="Proteomes" id="UP000249762"/>
    </source>
</evidence>
<accession>A0A328PJA3</accession>
<keyword evidence="5 6" id="KW-0472">Membrane</keyword>
<feature type="transmembrane region" description="Helical" evidence="6">
    <location>
        <begin position="221"/>
        <end position="242"/>
    </location>
</feature>
<evidence type="ECO:0000256" key="3">
    <source>
        <dbReference type="ARBA" id="ARBA00022692"/>
    </source>
</evidence>
<evidence type="ECO:0000256" key="1">
    <source>
        <dbReference type="ARBA" id="ARBA00004651"/>
    </source>
</evidence>
<feature type="transmembrane region" description="Helical" evidence="6">
    <location>
        <begin position="367"/>
        <end position="387"/>
    </location>
</feature>
<evidence type="ECO:0000256" key="5">
    <source>
        <dbReference type="ARBA" id="ARBA00023136"/>
    </source>
</evidence>
<dbReference type="GO" id="GO:0005886">
    <property type="term" value="C:plasma membrane"/>
    <property type="evidence" value="ECO:0007669"/>
    <property type="project" value="UniProtKB-SubCell"/>
</dbReference>
<evidence type="ECO:0000256" key="6">
    <source>
        <dbReference type="SAM" id="Phobius"/>
    </source>
</evidence>
<feature type="transmembrane region" description="Helical" evidence="6">
    <location>
        <begin position="139"/>
        <end position="160"/>
    </location>
</feature>
<dbReference type="Gene3D" id="1.20.1250.20">
    <property type="entry name" value="MFS general substrate transporter like domains"/>
    <property type="match status" value="1"/>
</dbReference>
<feature type="transmembrane region" description="Helical" evidence="6">
    <location>
        <begin position="81"/>
        <end position="97"/>
    </location>
</feature>